<dbReference type="AlphaFoldDB" id="A0A1I3V5N1"/>
<evidence type="ECO:0000256" key="1">
    <source>
        <dbReference type="SAM" id="MobiDB-lite"/>
    </source>
</evidence>
<evidence type="ECO:0000256" key="2">
    <source>
        <dbReference type="SAM" id="Phobius"/>
    </source>
</evidence>
<proteinExistence type="predicted"/>
<feature type="transmembrane region" description="Helical" evidence="2">
    <location>
        <begin position="6"/>
        <end position="25"/>
    </location>
</feature>
<keyword evidence="2" id="KW-0472">Membrane</keyword>
<protein>
    <submittedName>
        <fullName evidence="3">YtxH-like protein</fullName>
    </submittedName>
</protein>
<dbReference type="InterPro" id="IPR024623">
    <property type="entry name" value="YtxH"/>
</dbReference>
<keyword evidence="2" id="KW-0812">Transmembrane</keyword>
<sequence length="106" mass="11565">MSKGSFGFGIALGSALGVAAAYLLAKQSGEELQQKFKEKADDSKNKLVIKLDNMVENAEIKFSEKMTDNEFYNPPVEYEAVPETVAAPPEHNALEDDPVTSLDTQL</sequence>
<dbReference type="OrthoDB" id="2168629at2"/>
<dbReference type="EMBL" id="FOSJ01000002">
    <property type="protein sequence ID" value="SFJ90309.1"/>
    <property type="molecule type" value="Genomic_DNA"/>
</dbReference>
<reference evidence="4" key="1">
    <citation type="submission" date="2016-10" db="EMBL/GenBank/DDBJ databases">
        <authorList>
            <person name="Varghese N."/>
            <person name="Submissions S."/>
        </authorList>
    </citation>
    <scope>NUCLEOTIDE SEQUENCE [LARGE SCALE GENOMIC DNA]</scope>
    <source>
        <strain evidence="4">DSM 16108</strain>
    </source>
</reference>
<accession>A0A1I3V5N1</accession>
<dbReference type="Pfam" id="PF12732">
    <property type="entry name" value="YtxH"/>
    <property type="match status" value="1"/>
</dbReference>
<organism evidence="3 4">
    <name type="scientific">Marinilactibacillus piezotolerans</name>
    <dbReference type="NCBI Taxonomy" id="258723"/>
    <lineage>
        <taxon>Bacteria</taxon>
        <taxon>Bacillati</taxon>
        <taxon>Bacillota</taxon>
        <taxon>Bacilli</taxon>
        <taxon>Lactobacillales</taxon>
        <taxon>Carnobacteriaceae</taxon>
        <taxon>Marinilactibacillus</taxon>
    </lineage>
</organism>
<keyword evidence="4" id="KW-1185">Reference proteome</keyword>
<dbReference type="RefSeq" id="WP_072694977.1">
    <property type="nucleotide sequence ID" value="NZ_FOSJ01000002.1"/>
</dbReference>
<name>A0A1I3V5N1_9LACT</name>
<gene>
    <name evidence="3" type="ORF">SAMN04488569_100240</name>
</gene>
<evidence type="ECO:0000313" key="3">
    <source>
        <dbReference type="EMBL" id="SFJ90309.1"/>
    </source>
</evidence>
<dbReference type="Proteomes" id="UP000199589">
    <property type="component" value="Unassembled WGS sequence"/>
</dbReference>
<keyword evidence="2" id="KW-1133">Transmembrane helix</keyword>
<evidence type="ECO:0000313" key="4">
    <source>
        <dbReference type="Proteomes" id="UP000199589"/>
    </source>
</evidence>
<feature type="region of interest" description="Disordered" evidence="1">
    <location>
        <begin position="87"/>
        <end position="106"/>
    </location>
</feature>